<protein>
    <submittedName>
        <fullName evidence="1">Uncharacterized protein</fullName>
    </submittedName>
</protein>
<reference evidence="2" key="1">
    <citation type="journal article" date="2019" name="Int. J. Syst. Evol. Microbiol.">
        <title>The Global Catalogue of Microorganisms (GCM) 10K type strain sequencing project: providing services to taxonomists for standard genome sequencing and annotation.</title>
        <authorList>
            <consortium name="The Broad Institute Genomics Platform"/>
            <consortium name="The Broad Institute Genome Sequencing Center for Infectious Disease"/>
            <person name="Wu L."/>
            <person name="Ma J."/>
        </authorList>
    </citation>
    <scope>NUCLEOTIDE SEQUENCE [LARGE SCALE GENOMIC DNA]</scope>
    <source>
        <strain evidence="2">JCM 14370</strain>
    </source>
</reference>
<accession>A0ABQ2D138</accession>
<comment type="caution">
    <text evidence="1">The sequence shown here is derived from an EMBL/GenBank/DDBJ whole genome shotgun (WGS) entry which is preliminary data.</text>
</comment>
<gene>
    <name evidence="1" type="ORF">GCM10008938_26480</name>
</gene>
<proteinExistence type="predicted"/>
<evidence type="ECO:0000313" key="2">
    <source>
        <dbReference type="Proteomes" id="UP000632222"/>
    </source>
</evidence>
<dbReference type="EMBL" id="BMOD01000009">
    <property type="protein sequence ID" value="GGJ39174.1"/>
    <property type="molecule type" value="Genomic_DNA"/>
</dbReference>
<dbReference type="RefSeq" id="WP_189003173.1">
    <property type="nucleotide sequence ID" value="NZ_BMOD01000009.1"/>
</dbReference>
<sequence>MLNKEHYPSTEVVPIQYATPSQLRLLGLCATGLEPIGTVNAHGQTVPLYLISQAFPERAPVRY</sequence>
<dbReference type="Proteomes" id="UP000632222">
    <property type="component" value="Unassembled WGS sequence"/>
</dbReference>
<organism evidence="1 2">
    <name type="scientific">Deinococcus roseus</name>
    <dbReference type="NCBI Taxonomy" id="392414"/>
    <lineage>
        <taxon>Bacteria</taxon>
        <taxon>Thermotogati</taxon>
        <taxon>Deinococcota</taxon>
        <taxon>Deinococci</taxon>
        <taxon>Deinococcales</taxon>
        <taxon>Deinococcaceae</taxon>
        <taxon>Deinococcus</taxon>
    </lineage>
</organism>
<evidence type="ECO:0000313" key="1">
    <source>
        <dbReference type="EMBL" id="GGJ39174.1"/>
    </source>
</evidence>
<name>A0ABQ2D138_9DEIO</name>
<keyword evidence="2" id="KW-1185">Reference proteome</keyword>